<reference evidence="12 13" key="1">
    <citation type="submission" date="2018-04" db="EMBL/GenBank/DDBJ databases">
        <title>Chitinophaga fuyangensis sp. nov., isolated from soil in a chemical factory.</title>
        <authorList>
            <person name="Chen K."/>
        </authorList>
    </citation>
    <scope>NUCLEOTIDE SEQUENCE [LARGE SCALE GENOMIC DNA]</scope>
    <source>
        <strain evidence="12 13">LY-1</strain>
    </source>
</reference>
<name>A0A2T7BN55_9BACT</name>
<gene>
    <name evidence="12" type="ORF">DCC81_06455</name>
</gene>
<protein>
    <submittedName>
        <fullName evidence="12">SusC/RagA family TonB-linked outer membrane protein</fullName>
    </submittedName>
</protein>
<evidence type="ECO:0000256" key="8">
    <source>
        <dbReference type="PROSITE-ProRule" id="PRU01360"/>
    </source>
</evidence>
<evidence type="ECO:0000256" key="4">
    <source>
        <dbReference type="ARBA" id="ARBA00022692"/>
    </source>
</evidence>
<dbReference type="InterPro" id="IPR039426">
    <property type="entry name" value="TonB-dep_rcpt-like"/>
</dbReference>
<dbReference type="InterPro" id="IPR008969">
    <property type="entry name" value="CarboxyPept-like_regulatory"/>
</dbReference>
<dbReference type="GO" id="GO:0009279">
    <property type="term" value="C:cell outer membrane"/>
    <property type="evidence" value="ECO:0007669"/>
    <property type="project" value="UniProtKB-SubCell"/>
</dbReference>
<evidence type="ECO:0000256" key="3">
    <source>
        <dbReference type="ARBA" id="ARBA00022452"/>
    </source>
</evidence>
<dbReference type="PROSITE" id="PS52016">
    <property type="entry name" value="TONB_DEPENDENT_REC_3"/>
    <property type="match status" value="1"/>
</dbReference>
<accession>A0A2T7BN55</accession>
<dbReference type="InterPro" id="IPR037066">
    <property type="entry name" value="Plug_dom_sf"/>
</dbReference>
<dbReference type="InterPro" id="IPR023996">
    <property type="entry name" value="TonB-dep_OMP_SusC/RagA"/>
</dbReference>
<dbReference type="InterPro" id="IPR012910">
    <property type="entry name" value="Plug_dom"/>
</dbReference>
<comment type="similarity">
    <text evidence="8 9">Belongs to the TonB-dependent receptor family.</text>
</comment>
<comment type="subcellular location">
    <subcellularLocation>
        <location evidence="1 8">Cell outer membrane</location>
        <topology evidence="1 8">Multi-pass membrane protein</topology>
    </subcellularLocation>
</comment>
<dbReference type="AlphaFoldDB" id="A0A2T7BN55"/>
<dbReference type="InterPro" id="IPR000531">
    <property type="entry name" value="Beta-barrel_TonB"/>
</dbReference>
<keyword evidence="5 9" id="KW-0798">TonB box</keyword>
<keyword evidence="2 8" id="KW-0813">Transport</keyword>
<dbReference type="RefSeq" id="WP_108685742.1">
    <property type="nucleotide sequence ID" value="NZ_QCYK01000001.1"/>
</dbReference>
<evidence type="ECO:0000256" key="9">
    <source>
        <dbReference type="RuleBase" id="RU003357"/>
    </source>
</evidence>
<evidence type="ECO:0000256" key="2">
    <source>
        <dbReference type="ARBA" id="ARBA00022448"/>
    </source>
</evidence>
<dbReference type="NCBIfam" id="TIGR04057">
    <property type="entry name" value="SusC_RagA_signa"/>
    <property type="match status" value="1"/>
</dbReference>
<organism evidence="12 13">
    <name type="scientific">Chitinophaga parva</name>
    <dbReference type="NCBI Taxonomy" id="2169414"/>
    <lineage>
        <taxon>Bacteria</taxon>
        <taxon>Pseudomonadati</taxon>
        <taxon>Bacteroidota</taxon>
        <taxon>Chitinophagia</taxon>
        <taxon>Chitinophagales</taxon>
        <taxon>Chitinophagaceae</taxon>
        <taxon>Chitinophaga</taxon>
    </lineage>
</organism>
<evidence type="ECO:0000313" key="12">
    <source>
        <dbReference type="EMBL" id="PUZ29103.1"/>
    </source>
</evidence>
<dbReference type="InterPro" id="IPR023997">
    <property type="entry name" value="TonB-dep_OMP_SusC/RagA_CS"/>
</dbReference>
<dbReference type="OrthoDB" id="9768177at2"/>
<keyword evidence="4 8" id="KW-0812">Transmembrane</keyword>
<dbReference type="SUPFAM" id="SSF49464">
    <property type="entry name" value="Carboxypeptidase regulatory domain-like"/>
    <property type="match status" value="1"/>
</dbReference>
<feature type="domain" description="TonB-dependent receptor plug" evidence="11">
    <location>
        <begin position="113"/>
        <end position="221"/>
    </location>
</feature>
<keyword evidence="7 8" id="KW-0998">Cell outer membrane</keyword>
<keyword evidence="3 8" id="KW-1134">Transmembrane beta strand</keyword>
<keyword evidence="13" id="KW-1185">Reference proteome</keyword>
<evidence type="ECO:0000256" key="6">
    <source>
        <dbReference type="ARBA" id="ARBA00023136"/>
    </source>
</evidence>
<dbReference type="Gene3D" id="2.60.40.1120">
    <property type="entry name" value="Carboxypeptidase-like, regulatory domain"/>
    <property type="match status" value="1"/>
</dbReference>
<dbReference type="Proteomes" id="UP000244450">
    <property type="component" value="Unassembled WGS sequence"/>
</dbReference>
<keyword evidence="6 8" id="KW-0472">Membrane</keyword>
<dbReference type="Gene3D" id="2.40.170.20">
    <property type="entry name" value="TonB-dependent receptor, beta-barrel domain"/>
    <property type="match status" value="1"/>
</dbReference>
<feature type="domain" description="TonB-dependent receptor-like beta-barrel" evidence="10">
    <location>
        <begin position="407"/>
        <end position="1007"/>
    </location>
</feature>
<evidence type="ECO:0000313" key="13">
    <source>
        <dbReference type="Proteomes" id="UP000244450"/>
    </source>
</evidence>
<sequence length="1042" mass="115944">MTKHITLLITCLLVSVLTFGQDRRVAGLVKDNKGSGIPGASIKVKGSNKGVVADKDGHFAIEVGANATLVFSSIGYLPQEQLVGSRTMIDVTLAEDSRQLTDVVVVGYGTRQKKDVTGAVSSVKTAQLEMEHPTSVTDQIRGNIPGISVSMNTSAKGGGTGDMLVRGKTTLTANTSPLIVLDGVIYYGQLQDINPNDIQSIDVLKDASALAVYGAKAATGVVAITTKRGKSGKPTISLNTNWGIAELESNQRVYGPQGFLDWRADVMRSTNTNNPYWQYSDPRHLPDSVSVDEWMARTNASGDPVEQWLSRLGLVANEIANYKAGKTIDWANAVFRKGLRQDHTISLSGRKDETVYYMSLNFTDNQNLIEGGEYKNVRARLNLESAATKWLTVGMNVQFARRDEGAIEADWTQITNNSPYGDFYDTTGALRRIPTDDAGLNARNPFLDNHYNDRMNIQTTIFTNLFGKVTLPFGITYQVNFTPGFDAYRIFNHGSDANPNVTIPGGTATREMEERYTWQVDNLLKWNHTFAKVHNVDITLLANAEKYQSWYSYMYNEGFNPNDQLGWHNIGAGNNPSESSDDRYYTGDALMGRLNYSYKDRYLLTASVRRDGYSAFGQRYPRATFPALALGWIFTEEQFVKKLNLDWLNYGKLRLSYGVNGNRDLRNSGGTVNPYAAVATVATDKYPVIAPDGSVTAGSQLWVSVMANKDLKWEQTESYNIGLDLSLFGNRLDASFDAYSKKTNDLLVSRNLPAMSGFDNVMTNIGEVDNKGFEISLSSRNIVDGPIKWNTGVTFALNRNEIKHLYGLAPTMDDKGNIVMKENNDTKNGWFIGKDIDAVWDYRIKGVWQSDEAATAKLYNAAPGDFKLEKMVNDGPNQYKYTDADKQFLGSKAPRFTWSLRNEFNIYNNFDFSFLLTSNVGQLKAFNQAKNSPGSVGFGRSTSYVMPYWTPNNPINDYARLNSGFSGTSFTVYRKNSFVRLSSISLGYNLPKYLLQSARIQNVKVYVNMTNAYVYAPTWNFWDPQNDGPTPRYITAGLNVTF</sequence>
<dbReference type="InterPro" id="IPR036942">
    <property type="entry name" value="Beta-barrel_TonB_sf"/>
</dbReference>
<proteinExistence type="inferred from homology"/>
<dbReference type="NCBIfam" id="TIGR04056">
    <property type="entry name" value="OMP_RagA_SusC"/>
    <property type="match status" value="1"/>
</dbReference>
<dbReference type="EMBL" id="QCYK01000001">
    <property type="protein sequence ID" value="PUZ29103.1"/>
    <property type="molecule type" value="Genomic_DNA"/>
</dbReference>
<evidence type="ECO:0000259" key="11">
    <source>
        <dbReference type="Pfam" id="PF07715"/>
    </source>
</evidence>
<dbReference type="Pfam" id="PF13715">
    <property type="entry name" value="CarbopepD_reg_2"/>
    <property type="match status" value="1"/>
</dbReference>
<evidence type="ECO:0000256" key="1">
    <source>
        <dbReference type="ARBA" id="ARBA00004571"/>
    </source>
</evidence>
<dbReference type="SUPFAM" id="SSF56935">
    <property type="entry name" value="Porins"/>
    <property type="match status" value="1"/>
</dbReference>
<evidence type="ECO:0000256" key="7">
    <source>
        <dbReference type="ARBA" id="ARBA00023237"/>
    </source>
</evidence>
<comment type="caution">
    <text evidence="12">The sequence shown here is derived from an EMBL/GenBank/DDBJ whole genome shotgun (WGS) entry which is preliminary data.</text>
</comment>
<evidence type="ECO:0000256" key="5">
    <source>
        <dbReference type="ARBA" id="ARBA00023077"/>
    </source>
</evidence>
<evidence type="ECO:0000259" key="10">
    <source>
        <dbReference type="Pfam" id="PF00593"/>
    </source>
</evidence>
<dbReference type="Pfam" id="PF07715">
    <property type="entry name" value="Plug"/>
    <property type="match status" value="1"/>
</dbReference>
<dbReference type="Pfam" id="PF00593">
    <property type="entry name" value="TonB_dep_Rec_b-barrel"/>
    <property type="match status" value="1"/>
</dbReference>
<dbReference type="Gene3D" id="2.170.130.10">
    <property type="entry name" value="TonB-dependent receptor, plug domain"/>
    <property type="match status" value="1"/>
</dbReference>